<proteinExistence type="predicted"/>
<accession>A0A9P6TAS3</accession>
<keyword evidence="2" id="KW-1185">Reference proteome</keyword>
<gene>
    <name evidence="1" type="ORF">CROQUDRAFT_93771</name>
</gene>
<protein>
    <submittedName>
        <fullName evidence="1">Uncharacterized protein</fullName>
    </submittedName>
</protein>
<evidence type="ECO:0000313" key="1">
    <source>
        <dbReference type="EMBL" id="KAG0145522.1"/>
    </source>
</evidence>
<comment type="caution">
    <text evidence="1">The sequence shown here is derived from an EMBL/GenBank/DDBJ whole genome shotgun (WGS) entry which is preliminary data.</text>
</comment>
<name>A0A9P6TAS3_9BASI</name>
<evidence type="ECO:0000313" key="2">
    <source>
        <dbReference type="Proteomes" id="UP000886653"/>
    </source>
</evidence>
<dbReference type="Proteomes" id="UP000886653">
    <property type="component" value="Unassembled WGS sequence"/>
</dbReference>
<dbReference type="AlphaFoldDB" id="A0A9P6TAS3"/>
<reference evidence="1" key="1">
    <citation type="submission" date="2013-11" db="EMBL/GenBank/DDBJ databases">
        <title>Genome sequence of the fusiform rust pathogen reveals effectors for host alternation and coevolution with pine.</title>
        <authorList>
            <consortium name="DOE Joint Genome Institute"/>
            <person name="Smith K."/>
            <person name="Pendleton A."/>
            <person name="Kubisiak T."/>
            <person name="Anderson C."/>
            <person name="Salamov A."/>
            <person name="Aerts A."/>
            <person name="Riley R."/>
            <person name="Clum A."/>
            <person name="Lindquist E."/>
            <person name="Ence D."/>
            <person name="Campbell M."/>
            <person name="Kronenberg Z."/>
            <person name="Feau N."/>
            <person name="Dhillon B."/>
            <person name="Hamelin R."/>
            <person name="Burleigh J."/>
            <person name="Smith J."/>
            <person name="Yandell M."/>
            <person name="Nelson C."/>
            <person name="Grigoriev I."/>
            <person name="Davis J."/>
        </authorList>
    </citation>
    <scope>NUCLEOTIDE SEQUENCE</scope>
    <source>
        <strain evidence="1">G11</strain>
    </source>
</reference>
<organism evidence="1 2">
    <name type="scientific">Cronartium quercuum f. sp. fusiforme G11</name>
    <dbReference type="NCBI Taxonomy" id="708437"/>
    <lineage>
        <taxon>Eukaryota</taxon>
        <taxon>Fungi</taxon>
        <taxon>Dikarya</taxon>
        <taxon>Basidiomycota</taxon>
        <taxon>Pucciniomycotina</taxon>
        <taxon>Pucciniomycetes</taxon>
        <taxon>Pucciniales</taxon>
        <taxon>Coleosporiaceae</taxon>
        <taxon>Cronartium</taxon>
    </lineage>
</organism>
<dbReference type="EMBL" id="MU167275">
    <property type="protein sequence ID" value="KAG0145522.1"/>
    <property type="molecule type" value="Genomic_DNA"/>
</dbReference>
<dbReference type="OrthoDB" id="116316at2759"/>
<sequence length="180" mass="20631">MSLTILEWKTIAFRSKVMTIVCNSGKQLKKDGSNYCKWEYCIQDLIDNYMEPGWLDHKDVHVEDPTGDQIVLMMIKYSLNTDITMKISKSASAADAMGTIKALSYFPSRCKQVACWGNVLVVQLDEDEDVDICLRMINKGFDELEWDRFVFTKDSLILLCYELALLAKYSDVTSTLNRVL</sequence>